<name>A0A9P4MNB0_9PLEO</name>
<organism evidence="1 2">
    <name type="scientific">Delitschia confertaspora ATCC 74209</name>
    <dbReference type="NCBI Taxonomy" id="1513339"/>
    <lineage>
        <taxon>Eukaryota</taxon>
        <taxon>Fungi</taxon>
        <taxon>Dikarya</taxon>
        <taxon>Ascomycota</taxon>
        <taxon>Pezizomycotina</taxon>
        <taxon>Dothideomycetes</taxon>
        <taxon>Pleosporomycetidae</taxon>
        <taxon>Pleosporales</taxon>
        <taxon>Delitschiaceae</taxon>
        <taxon>Delitschia</taxon>
    </lineage>
</organism>
<proteinExistence type="predicted"/>
<evidence type="ECO:0000313" key="2">
    <source>
        <dbReference type="Proteomes" id="UP000799536"/>
    </source>
</evidence>
<dbReference type="AlphaFoldDB" id="A0A9P4MNB0"/>
<evidence type="ECO:0000313" key="1">
    <source>
        <dbReference type="EMBL" id="KAF2196807.1"/>
    </source>
</evidence>
<accession>A0A9P4MNB0</accession>
<dbReference type="EMBL" id="ML994320">
    <property type="protein sequence ID" value="KAF2196807.1"/>
    <property type="molecule type" value="Genomic_DNA"/>
</dbReference>
<protein>
    <submittedName>
        <fullName evidence="1">Uncharacterized protein</fullName>
    </submittedName>
</protein>
<comment type="caution">
    <text evidence="1">The sequence shown here is derived from an EMBL/GenBank/DDBJ whole genome shotgun (WGS) entry which is preliminary data.</text>
</comment>
<gene>
    <name evidence="1" type="ORF">GQ43DRAFT_382451</name>
</gene>
<sequence>SLEITSKEKQRSRRLVNEPSPDWKTLTVEAVADEVWALLYMLSAVELDTTVEAFEERLQVILELRFRWNADISLDKADISFQIRGSYQLSRSEFVYVFIQLLEYYEGEQYRCCRAHVLNINFHINHVLHA</sequence>
<feature type="non-terminal residue" evidence="1">
    <location>
        <position position="1"/>
    </location>
</feature>
<dbReference type="PANTHER" id="PTHR46411">
    <property type="entry name" value="FAMILY ATPASE, PUTATIVE-RELATED"/>
    <property type="match status" value="1"/>
</dbReference>
<dbReference type="PANTHER" id="PTHR46411:SF3">
    <property type="entry name" value="AAA+ ATPASE DOMAIN-CONTAINING PROTEIN"/>
    <property type="match status" value="1"/>
</dbReference>
<keyword evidence="2" id="KW-1185">Reference proteome</keyword>
<dbReference type="Proteomes" id="UP000799536">
    <property type="component" value="Unassembled WGS sequence"/>
</dbReference>
<reference evidence="1" key="1">
    <citation type="journal article" date="2020" name="Stud. Mycol.">
        <title>101 Dothideomycetes genomes: a test case for predicting lifestyles and emergence of pathogens.</title>
        <authorList>
            <person name="Haridas S."/>
            <person name="Albert R."/>
            <person name="Binder M."/>
            <person name="Bloem J."/>
            <person name="Labutti K."/>
            <person name="Salamov A."/>
            <person name="Andreopoulos B."/>
            <person name="Baker S."/>
            <person name="Barry K."/>
            <person name="Bills G."/>
            <person name="Bluhm B."/>
            <person name="Cannon C."/>
            <person name="Castanera R."/>
            <person name="Culley D."/>
            <person name="Daum C."/>
            <person name="Ezra D."/>
            <person name="Gonzalez J."/>
            <person name="Henrissat B."/>
            <person name="Kuo A."/>
            <person name="Liang C."/>
            <person name="Lipzen A."/>
            <person name="Lutzoni F."/>
            <person name="Magnuson J."/>
            <person name="Mondo S."/>
            <person name="Nolan M."/>
            <person name="Ohm R."/>
            <person name="Pangilinan J."/>
            <person name="Park H.-J."/>
            <person name="Ramirez L."/>
            <person name="Alfaro M."/>
            <person name="Sun H."/>
            <person name="Tritt A."/>
            <person name="Yoshinaga Y."/>
            <person name="Zwiers L.-H."/>
            <person name="Turgeon B."/>
            <person name="Goodwin S."/>
            <person name="Spatafora J."/>
            <person name="Crous P."/>
            <person name="Grigoriev I."/>
        </authorList>
    </citation>
    <scope>NUCLEOTIDE SEQUENCE</scope>
    <source>
        <strain evidence="1">ATCC 74209</strain>
    </source>
</reference>